<proteinExistence type="predicted"/>
<gene>
    <name evidence="1" type="ORF">FOB69_04365</name>
</gene>
<protein>
    <submittedName>
        <fullName evidence="1">Uncharacterized protein</fullName>
    </submittedName>
</protein>
<sequence length="90" mass="10539">MITFIYQLILFFIIIGTYALMRGGYMGIEWNFLLSMYGMFVGYLVMFYFSIYTNTDFSRRTIKIIATISIILTSIILVILGYLLFILLTE</sequence>
<accession>A0A4V6MZG6</accession>
<organism evidence="1 2">
    <name type="scientific">Staphylococcus hominis</name>
    <dbReference type="NCBI Taxonomy" id="1290"/>
    <lineage>
        <taxon>Bacteria</taxon>
        <taxon>Bacillati</taxon>
        <taxon>Bacillota</taxon>
        <taxon>Bacilli</taxon>
        <taxon>Bacillales</taxon>
        <taxon>Staphylococcaceae</taxon>
        <taxon>Staphylococcus</taxon>
    </lineage>
</organism>
<dbReference type="AlphaFoldDB" id="A0A4V6MZG6"/>
<evidence type="ECO:0000313" key="1">
    <source>
        <dbReference type="EMBL" id="QKQ28773.1"/>
    </source>
</evidence>
<dbReference type="EMBL" id="CP054550">
    <property type="protein sequence ID" value="QKQ28773.1"/>
    <property type="molecule type" value="Genomic_DNA"/>
</dbReference>
<name>A0A4V6MZG6_STAHO</name>
<dbReference type="RefSeq" id="WP_039984118.1">
    <property type="nucleotide sequence ID" value="NZ_CP054006.1"/>
</dbReference>
<dbReference type="Proteomes" id="UP000509636">
    <property type="component" value="Chromosome"/>
</dbReference>
<evidence type="ECO:0000313" key="2">
    <source>
        <dbReference type="Proteomes" id="UP000509636"/>
    </source>
</evidence>
<reference evidence="1 2" key="1">
    <citation type="submission" date="2019-09" db="EMBL/GenBank/DDBJ databases">
        <title>FDA dAtabase for Regulatory Grade micrObial Sequences (FDA-ARGOS): Supporting development and validation of Infectious Disease Dx tests.</title>
        <authorList>
            <person name="Sciortino C."/>
            <person name="Tallon L."/>
            <person name="Sadzewicz L."/>
            <person name="Vavikolanu K."/>
            <person name="Mehta A."/>
            <person name="Aluvathingal J."/>
            <person name="Nadendla S."/>
            <person name="Nandy P."/>
            <person name="Geyer C."/>
            <person name="Yan Y."/>
            <person name="Sichtig H."/>
        </authorList>
    </citation>
    <scope>NUCLEOTIDE SEQUENCE [LARGE SCALE GENOMIC DNA]</scope>
    <source>
        <strain evidence="1 2">FDAARGOS_661</strain>
    </source>
</reference>